<feature type="compositionally biased region" description="Low complexity" evidence="1">
    <location>
        <begin position="120"/>
        <end position="145"/>
    </location>
</feature>
<evidence type="ECO:0000256" key="1">
    <source>
        <dbReference type="SAM" id="MobiDB-lite"/>
    </source>
</evidence>
<sequence>MPRTPAPRPHAQPRAPSPATPAPPRPAPMLPAPAARTWRCWGAQSRPAALAGPRSEGYVDPTEAAGQTRVRGVPHLGLLRLAGPGTAQEHPWLSESVRLAGNARKRSASSTSSPGGGSSGPASSSQRSSFPAAAPSTPASVASWS</sequence>
<keyword evidence="3" id="KW-1185">Reference proteome</keyword>
<feature type="region of interest" description="Disordered" evidence="1">
    <location>
        <begin position="45"/>
        <end position="70"/>
    </location>
</feature>
<feature type="region of interest" description="Disordered" evidence="1">
    <location>
        <begin position="1"/>
        <end position="33"/>
    </location>
</feature>
<reference evidence="2 3" key="1">
    <citation type="submission" date="2023-05" db="EMBL/GenBank/DDBJ databases">
        <title>B98-5 Cell Line De Novo Hybrid Assembly: An Optical Mapping Approach.</title>
        <authorList>
            <person name="Kananen K."/>
            <person name="Auerbach J.A."/>
            <person name="Kautto E."/>
            <person name="Blachly J.S."/>
        </authorList>
    </citation>
    <scope>NUCLEOTIDE SEQUENCE [LARGE SCALE GENOMIC DNA]</scope>
    <source>
        <strain evidence="2">B95-8</strain>
        <tissue evidence="2">Cell line</tissue>
    </source>
</reference>
<feature type="compositionally biased region" description="Pro residues" evidence="1">
    <location>
        <begin position="1"/>
        <end position="31"/>
    </location>
</feature>
<accession>A0ABQ9VFL3</accession>
<dbReference type="EMBL" id="JASSZA010000006">
    <property type="protein sequence ID" value="KAK2107965.1"/>
    <property type="molecule type" value="Genomic_DNA"/>
</dbReference>
<comment type="caution">
    <text evidence="2">The sequence shown here is derived from an EMBL/GenBank/DDBJ whole genome shotgun (WGS) entry which is preliminary data.</text>
</comment>
<evidence type="ECO:0000313" key="3">
    <source>
        <dbReference type="Proteomes" id="UP001266305"/>
    </source>
</evidence>
<name>A0ABQ9VFL3_SAGOE</name>
<proteinExistence type="predicted"/>
<organism evidence="2 3">
    <name type="scientific">Saguinus oedipus</name>
    <name type="common">Cotton-top tamarin</name>
    <name type="synonym">Oedipomidas oedipus</name>
    <dbReference type="NCBI Taxonomy" id="9490"/>
    <lineage>
        <taxon>Eukaryota</taxon>
        <taxon>Metazoa</taxon>
        <taxon>Chordata</taxon>
        <taxon>Craniata</taxon>
        <taxon>Vertebrata</taxon>
        <taxon>Euteleostomi</taxon>
        <taxon>Mammalia</taxon>
        <taxon>Eutheria</taxon>
        <taxon>Euarchontoglires</taxon>
        <taxon>Primates</taxon>
        <taxon>Haplorrhini</taxon>
        <taxon>Platyrrhini</taxon>
        <taxon>Cebidae</taxon>
        <taxon>Callitrichinae</taxon>
        <taxon>Saguinus</taxon>
    </lineage>
</organism>
<dbReference type="Proteomes" id="UP001266305">
    <property type="component" value="Unassembled WGS sequence"/>
</dbReference>
<evidence type="ECO:0000313" key="2">
    <source>
        <dbReference type="EMBL" id="KAK2107965.1"/>
    </source>
</evidence>
<feature type="region of interest" description="Disordered" evidence="1">
    <location>
        <begin position="82"/>
        <end position="145"/>
    </location>
</feature>
<gene>
    <name evidence="2" type="ORF">P7K49_013130</name>
</gene>
<protein>
    <submittedName>
        <fullName evidence="2">Uncharacterized protein</fullName>
    </submittedName>
</protein>